<proteinExistence type="predicted"/>
<sequence>AGILVGGGFLDNDTDMEDALHALGIEGSDAEKCRDAIAEGAIVVTAETDGDKPSGGGPDLSRGGIAEAVFRRSGAETIL</sequence>
<dbReference type="Proteomes" id="UP001519887">
    <property type="component" value="Unassembled WGS sequence"/>
</dbReference>
<accession>A0ABS7CCS3</accession>
<evidence type="ECO:0008006" key="3">
    <source>
        <dbReference type="Google" id="ProtNLM"/>
    </source>
</evidence>
<dbReference type="EMBL" id="JAHZIK010001223">
    <property type="protein sequence ID" value="MBW7458510.1"/>
    <property type="molecule type" value="Genomic_DNA"/>
</dbReference>
<organism evidence="1 2">
    <name type="scientific">Paenibacillus sepulcri</name>
    <dbReference type="NCBI Taxonomy" id="359917"/>
    <lineage>
        <taxon>Bacteria</taxon>
        <taxon>Bacillati</taxon>
        <taxon>Bacillota</taxon>
        <taxon>Bacilli</taxon>
        <taxon>Bacillales</taxon>
        <taxon>Paenibacillaceae</taxon>
        <taxon>Paenibacillus</taxon>
    </lineage>
</organism>
<evidence type="ECO:0000313" key="2">
    <source>
        <dbReference type="Proteomes" id="UP001519887"/>
    </source>
</evidence>
<keyword evidence="2" id="KW-1185">Reference proteome</keyword>
<feature type="non-terminal residue" evidence="1">
    <location>
        <position position="1"/>
    </location>
</feature>
<gene>
    <name evidence="1" type="ORF">K0U00_31160</name>
</gene>
<comment type="caution">
    <text evidence="1">The sequence shown here is derived from an EMBL/GenBank/DDBJ whole genome shotgun (WGS) entry which is preliminary data.</text>
</comment>
<protein>
    <recommendedName>
        <fullName evidence="3">Glycerate kinase</fullName>
    </recommendedName>
</protein>
<evidence type="ECO:0000313" key="1">
    <source>
        <dbReference type="EMBL" id="MBW7458510.1"/>
    </source>
</evidence>
<reference evidence="1 2" key="1">
    <citation type="submission" date="2021-07" db="EMBL/GenBank/DDBJ databases">
        <title>Paenibacillus radiodurans sp. nov., isolated from the southeastern edge of Tengger Desert.</title>
        <authorList>
            <person name="Zhang G."/>
        </authorList>
    </citation>
    <scope>NUCLEOTIDE SEQUENCE [LARGE SCALE GENOMIC DNA]</scope>
    <source>
        <strain evidence="1 2">CCM 7311</strain>
    </source>
</reference>
<name>A0ABS7CCS3_9BACL</name>